<evidence type="ECO:0000256" key="3">
    <source>
        <dbReference type="ARBA" id="ARBA00011209"/>
    </source>
</evidence>
<dbReference type="Pfam" id="PF02092">
    <property type="entry name" value="tRNA_synt_2f"/>
    <property type="match status" value="1"/>
</dbReference>
<dbReference type="Pfam" id="PF05746">
    <property type="entry name" value="DALR_1"/>
    <property type="match status" value="1"/>
</dbReference>
<dbReference type="InterPro" id="IPR008909">
    <property type="entry name" value="DALR_anticod-bd"/>
</dbReference>
<evidence type="ECO:0000256" key="2">
    <source>
        <dbReference type="ARBA" id="ARBA00008226"/>
    </source>
</evidence>
<dbReference type="HAMAP" id="MF_00255">
    <property type="entry name" value="Gly_tRNA_synth_beta"/>
    <property type="match status" value="1"/>
</dbReference>
<gene>
    <name evidence="11" type="primary">glyS</name>
    <name evidence="13" type="ORF">So717_04870</name>
</gene>
<feature type="domain" description="DALR anticodon binding" evidence="12">
    <location>
        <begin position="689"/>
        <end position="801"/>
    </location>
</feature>
<comment type="similarity">
    <text evidence="2 11">Belongs to the class-II aminoacyl-tRNA synthetase family.</text>
</comment>
<dbReference type="GO" id="GO:0004820">
    <property type="term" value="F:glycine-tRNA ligase activity"/>
    <property type="evidence" value="ECO:0007669"/>
    <property type="project" value="UniProtKB-UniRule"/>
</dbReference>
<dbReference type="EC" id="6.1.1.14" evidence="11"/>
<dbReference type="GO" id="GO:0004814">
    <property type="term" value="F:arginine-tRNA ligase activity"/>
    <property type="evidence" value="ECO:0007669"/>
    <property type="project" value="InterPro"/>
</dbReference>
<keyword evidence="8 11" id="KW-0648">Protein biosynthesis</keyword>
<evidence type="ECO:0000256" key="7">
    <source>
        <dbReference type="ARBA" id="ARBA00022840"/>
    </source>
</evidence>
<dbReference type="PRINTS" id="PR01045">
    <property type="entry name" value="TRNASYNTHGB"/>
</dbReference>
<comment type="subcellular location">
    <subcellularLocation>
        <location evidence="1 11">Cytoplasm</location>
    </subcellularLocation>
</comment>
<evidence type="ECO:0000256" key="11">
    <source>
        <dbReference type="HAMAP-Rule" id="MF_00255"/>
    </source>
</evidence>
<evidence type="ECO:0000256" key="9">
    <source>
        <dbReference type="ARBA" id="ARBA00023146"/>
    </source>
</evidence>
<comment type="subunit">
    <text evidence="3 11">Tetramer of two alpha and two beta subunits.</text>
</comment>
<sequence length="803" mass="88283">MPDLLIELFSEEIPARMQRRAGEDLKKLVTDGMVEAGLTYASAGAFSTPRRLTLTVEGMLAASPATVEERKGPRADAPEKAIEGFLRSTGLTRDQLEERETPKGAMLFARIEKAGRPAAEIIGEVLEKAIRTFPWPKSMSWGAGSLRWVRPLHSILCILSDEAGTEVVPLEVDGIASGDTTAGHRFMAPAPFSVLNFDDYAAKLKRAYVVLDPEERAEAIWHESTNMAFASGLEVVEDKGLLAEVAGLVEWPVVLMGRIADDFLELPPEVLQTSMKEHQKFFSVRNPKTGRIERFITVANRETVDNGATILAGNEKVLSARLADAKFFWENDLRVAKAGMQPWLEQLKNVTFHAKLGTQAERIDRIAALARELAPVVGADADQAERAARLAKADLSSEMVYEFPELQGLMGRYYISALCEDAAVAAAAEEHYSPLGPSDAVPTAPVSVVVALADKIDTLTCFWAIDEKPTGSKDPFALRRAALGAIRIVLENNLSMPMLPVFLSTYLDFLRSQSFEALNTLNSARSGPEYAGALPSAKQLLTQDALLSFTSSPRDTKAALARAIEEMQQESNWSVADAALDGLFASELAPIHTFEWLMVSEPEGGYSDADDEARNEERQKFEPLLSRLALHLLSFVHDRLKVYLRDQGIRHDIIDACIAMEGNDDLTLLVKRARALSDVLKTEDGENLIQGFKRANNILTQAQEADGVEYSYGADVKFAETDEERALFTALDQAEAKIKPAMEQQDFATAMAALAELRAPIDAFFEGVKINADNATVRRNRLNLLSRITTLCSSVADLRRIDR</sequence>
<dbReference type="InterPro" id="IPR015944">
    <property type="entry name" value="Gly-tRNA-synth_bsu"/>
</dbReference>
<evidence type="ECO:0000256" key="5">
    <source>
        <dbReference type="ARBA" id="ARBA00022598"/>
    </source>
</evidence>
<dbReference type="PANTHER" id="PTHR30075">
    <property type="entry name" value="GLYCYL-TRNA SYNTHETASE"/>
    <property type="match status" value="1"/>
</dbReference>
<dbReference type="PROSITE" id="PS50861">
    <property type="entry name" value="AA_TRNA_LIGASE_II_GLYAB"/>
    <property type="match status" value="1"/>
</dbReference>
<keyword evidence="9 11" id="KW-0030">Aminoacyl-tRNA synthetase</keyword>
<evidence type="ECO:0000256" key="6">
    <source>
        <dbReference type="ARBA" id="ARBA00022741"/>
    </source>
</evidence>
<evidence type="ECO:0000313" key="14">
    <source>
        <dbReference type="Proteomes" id="UP000436522"/>
    </source>
</evidence>
<dbReference type="RefSeq" id="WP_159974601.1">
    <property type="nucleotide sequence ID" value="NZ_BLIV01000001.1"/>
</dbReference>
<dbReference type="AlphaFoldDB" id="A0A640VM71"/>
<evidence type="ECO:0000256" key="8">
    <source>
        <dbReference type="ARBA" id="ARBA00022917"/>
    </source>
</evidence>
<dbReference type="GO" id="GO:0005524">
    <property type="term" value="F:ATP binding"/>
    <property type="evidence" value="ECO:0007669"/>
    <property type="project" value="UniProtKB-UniRule"/>
</dbReference>
<dbReference type="Proteomes" id="UP000436522">
    <property type="component" value="Unassembled WGS sequence"/>
</dbReference>
<dbReference type="InterPro" id="IPR006194">
    <property type="entry name" value="Gly-tRNA-synth_heterodimer"/>
</dbReference>
<dbReference type="EMBL" id="BLIV01000001">
    <property type="protein sequence ID" value="GFE48734.1"/>
    <property type="molecule type" value="Genomic_DNA"/>
</dbReference>
<keyword evidence="14" id="KW-1185">Reference proteome</keyword>
<dbReference type="PANTHER" id="PTHR30075:SF2">
    <property type="entry name" value="GLYCINE--TRNA LIGASE, CHLOROPLASTIC_MITOCHONDRIAL 2"/>
    <property type="match status" value="1"/>
</dbReference>
<evidence type="ECO:0000256" key="1">
    <source>
        <dbReference type="ARBA" id="ARBA00004496"/>
    </source>
</evidence>
<dbReference type="GO" id="GO:0006420">
    <property type="term" value="P:arginyl-tRNA aminoacylation"/>
    <property type="evidence" value="ECO:0007669"/>
    <property type="project" value="InterPro"/>
</dbReference>
<proteinExistence type="inferred from homology"/>
<dbReference type="SUPFAM" id="SSF109604">
    <property type="entry name" value="HD-domain/PDEase-like"/>
    <property type="match status" value="1"/>
</dbReference>
<dbReference type="OrthoDB" id="9775440at2"/>
<name>A0A640VM71_9RHOB</name>
<dbReference type="SMART" id="SM00836">
    <property type="entry name" value="DALR_1"/>
    <property type="match status" value="1"/>
</dbReference>
<protein>
    <recommendedName>
        <fullName evidence="11">Glycine--tRNA ligase beta subunit</fullName>
        <ecNumber evidence="11">6.1.1.14</ecNumber>
    </recommendedName>
    <alternativeName>
        <fullName evidence="11">Glycyl-tRNA synthetase beta subunit</fullName>
        <shortName evidence="11">GlyRS</shortName>
    </alternativeName>
</protein>
<organism evidence="13 14">
    <name type="scientific">Roseobacter cerasinus</name>
    <dbReference type="NCBI Taxonomy" id="2602289"/>
    <lineage>
        <taxon>Bacteria</taxon>
        <taxon>Pseudomonadati</taxon>
        <taxon>Pseudomonadota</taxon>
        <taxon>Alphaproteobacteria</taxon>
        <taxon>Rhodobacterales</taxon>
        <taxon>Roseobacteraceae</taxon>
        <taxon>Roseobacter</taxon>
    </lineage>
</organism>
<reference evidence="13 14" key="1">
    <citation type="submission" date="2019-12" db="EMBL/GenBank/DDBJ databases">
        <title>Roseobacter cerasinus sp. nov., isolated from seawater around aquaculture.</title>
        <authorList>
            <person name="Muramatsu S."/>
            <person name="Takabe Y."/>
            <person name="Mori K."/>
            <person name="Takaichi S."/>
            <person name="Hanada S."/>
        </authorList>
    </citation>
    <scope>NUCLEOTIDE SEQUENCE [LARGE SCALE GENOMIC DNA]</scope>
    <source>
        <strain evidence="13 14">AI77</strain>
    </source>
</reference>
<comment type="caution">
    <text evidence="13">The sequence shown here is derived from an EMBL/GenBank/DDBJ whole genome shotgun (WGS) entry which is preliminary data.</text>
</comment>
<evidence type="ECO:0000256" key="10">
    <source>
        <dbReference type="ARBA" id="ARBA00047937"/>
    </source>
</evidence>
<dbReference type="GO" id="GO:0006426">
    <property type="term" value="P:glycyl-tRNA aminoacylation"/>
    <property type="evidence" value="ECO:0007669"/>
    <property type="project" value="UniProtKB-UniRule"/>
</dbReference>
<keyword evidence="7 11" id="KW-0067">ATP-binding</keyword>
<keyword evidence="6 11" id="KW-0547">Nucleotide-binding</keyword>
<dbReference type="NCBIfam" id="TIGR00211">
    <property type="entry name" value="glyS"/>
    <property type="match status" value="1"/>
</dbReference>
<evidence type="ECO:0000259" key="12">
    <source>
        <dbReference type="SMART" id="SM00836"/>
    </source>
</evidence>
<evidence type="ECO:0000256" key="4">
    <source>
        <dbReference type="ARBA" id="ARBA00022490"/>
    </source>
</evidence>
<keyword evidence="5 11" id="KW-0436">Ligase</keyword>
<evidence type="ECO:0000313" key="13">
    <source>
        <dbReference type="EMBL" id="GFE48734.1"/>
    </source>
</evidence>
<dbReference type="GO" id="GO:0005829">
    <property type="term" value="C:cytosol"/>
    <property type="evidence" value="ECO:0007669"/>
    <property type="project" value="TreeGrafter"/>
</dbReference>
<keyword evidence="4 11" id="KW-0963">Cytoplasm</keyword>
<accession>A0A640VM71</accession>
<comment type="catalytic activity">
    <reaction evidence="10 11">
        <text>tRNA(Gly) + glycine + ATP = glycyl-tRNA(Gly) + AMP + diphosphate</text>
        <dbReference type="Rhea" id="RHEA:16013"/>
        <dbReference type="Rhea" id="RHEA-COMP:9664"/>
        <dbReference type="Rhea" id="RHEA-COMP:9683"/>
        <dbReference type="ChEBI" id="CHEBI:30616"/>
        <dbReference type="ChEBI" id="CHEBI:33019"/>
        <dbReference type="ChEBI" id="CHEBI:57305"/>
        <dbReference type="ChEBI" id="CHEBI:78442"/>
        <dbReference type="ChEBI" id="CHEBI:78522"/>
        <dbReference type="ChEBI" id="CHEBI:456215"/>
        <dbReference type="EC" id="6.1.1.14"/>
    </reaction>
</comment>